<dbReference type="EMBL" id="MFMM01000001">
    <property type="protein sequence ID" value="OGG85262.1"/>
    <property type="molecule type" value="Genomic_DNA"/>
</dbReference>
<protein>
    <submittedName>
        <fullName evidence="1">Uncharacterized protein</fullName>
    </submittedName>
</protein>
<dbReference type="Proteomes" id="UP000177325">
    <property type="component" value="Unassembled WGS sequence"/>
</dbReference>
<organism evidence="1 2">
    <name type="scientific">Candidatus Kaiserbacteria bacterium RIFCSPLOWO2_12_FULL_45_26</name>
    <dbReference type="NCBI Taxonomy" id="1798525"/>
    <lineage>
        <taxon>Bacteria</taxon>
        <taxon>Candidatus Kaiseribacteriota</taxon>
    </lineage>
</organism>
<reference evidence="1 2" key="1">
    <citation type="journal article" date="2016" name="Nat. Commun.">
        <title>Thousands of microbial genomes shed light on interconnected biogeochemical processes in an aquifer system.</title>
        <authorList>
            <person name="Anantharaman K."/>
            <person name="Brown C.T."/>
            <person name="Hug L.A."/>
            <person name="Sharon I."/>
            <person name="Castelle C.J."/>
            <person name="Probst A.J."/>
            <person name="Thomas B.C."/>
            <person name="Singh A."/>
            <person name="Wilkins M.J."/>
            <person name="Karaoz U."/>
            <person name="Brodie E.L."/>
            <person name="Williams K.H."/>
            <person name="Hubbard S.S."/>
            <person name="Banfield J.F."/>
        </authorList>
    </citation>
    <scope>NUCLEOTIDE SEQUENCE [LARGE SCALE GENOMIC DNA]</scope>
</reference>
<evidence type="ECO:0000313" key="2">
    <source>
        <dbReference type="Proteomes" id="UP000177325"/>
    </source>
</evidence>
<sequence>MNRSFLTSEEQQVLFTLRLNRSEALRQVKEITSANNLHVCWFNIYNAELEIWKFFQRKISQVTTSDKFWEIFTVVRDIFGETYITFELKVTFETLLRKFRDFISEQCARARQKLHSV</sequence>
<name>A0A1F6FHC8_9BACT</name>
<dbReference type="STRING" id="1798525.A3G90_04375"/>
<proteinExistence type="predicted"/>
<accession>A0A1F6FHC8</accession>
<comment type="caution">
    <text evidence="1">The sequence shown here is derived from an EMBL/GenBank/DDBJ whole genome shotgun (WGS) entry which is preliminary data.</text>
</comment>
<evidence type="ECO:0000313" key="1">
    <source>
        <dbReference type="EMBL" id="OGG85262.1"/>
    </source>
</evidence>
<gene>
    <name evidence="1" type="ORF">A3G90_04375</name>
</gene>
<dbReference type="AlphaFoldDB" id="A0A1F6FHC8"/>